<reference evidence="3 4" key="1">
    <citation type="submission" date="2018-06" db="EMBL/GenBank/DDBJ databases">
        <title>Complete genome of Desulfovibrio marinus P48SEP.</title>
        <authorList>
            <person name="Crispim J.S."/>
            <person name="Vidigal P.M.P."/>
            <person name="Silva L.C.F."/>
            <person name="Araujo L.C."/>
            <person name="Laguardia C.N."/>
            <person name="Dias R.S."/>
            <person name="Sousa M.P."/>
            <person name="Paula S.O."/>
            <person name="Silva C."/>
        </authorList>
    </citation>
    <scope>NUCLEOTIDE SEQUENCE [LARGE SCALE GENOMIC DNA]</scope>
    <source>
        <strain evidence="3 4">P48SEP</strain>
    </source>
</reference>
<proteinExistence type="predicted"/>
<dbReference type="AlphaFoldDB" id="A0A6P1ZM94"/>
<dbReference type="Proteomes" id="UP000434052">
    <property type="component" value="Unassembled WGS sequence"/>
</dbReference>
<evidence type="ECO:0000259" key="1">
    <source>
        <dbReference type="Pfam" id="PF06742"/>
    </source>
</evidence>
<dbReference type="EMBL" id="QMIF01000001">
    <property type="protein sequence ID" value="TVM36882.1"/>
    <property type="molecule type" value="Genomic_DNA"/>
</dbReference>
<evidence type="ECO:0008006" key="5">
    <source>
        <dbReference type="Google" id="ProtNLM"/>
    </source>
</evidence>
<feature type="domain" description="DUF1214" evidence="1">
    <location>
        <begin position="293"/>
        <end position="399"/>
    </location>
</feature>
<evidence type="ECO:0000259" key="2">
    <source>
        <dbReference type="Pfam" id="PF06863"/>
    </source>
</evidence>
<dbReference type="OrthoDB" id="547269at2"/>
<sequence>MYNVNNKFAITQGGWNTVVADTTLKDHTQTDIPRPNNDTLYIGCLLDLREDAMILDIPTFDSKYVSLMVTAYDHYVAVPMSTRRGDFAEPERVLFYSENTRGYDGEPVEGVDRTIKTTGDFVSAVFRVMPHFNEADRSRKIMDAMQEVTLTSLSEFQGGEARPANDPGFPAIGATDLDTYENNLLEVMQFVFNHVEFDPNNPLDQAVLADYAQLGVVPGKEYDPSAVAQIDGARFRKAADGFRQYALAAMLDPEVTARITPLMFQPKGQTSLEAISILSVVGPLGIPVQEAAYPALSTADGQTMNALNDYVIRMSKDELPPATAFWSMTLYDTDNGFFIPNDRKKYSVGENAGMELNKDGGIEVHIAAEKPEGVPEANWLPINRKDQNLDIIMRIYVPDLEKLKTWKAPKIEKAS</sequence>
<name>A0A6P1ZM94_9BACT</name>
<dbReference type="PANTHER" id="PTHR36509:SF2">
    <property type="entry name" value="BLL3101 PROTEIN"/>
    <property type="match status" value="1"/>
</dbReference>
<gene>
    <name evidence="3" type="ORF">DQK91_02680</name>
</gene>
<dbReference type="Gene3D" id="2.60.40.1610">
    <property type="entry name" value="Domain of unknown function DUF1254"/>
    <property type="match status" value="1"/>
</dbReference>
<dbReference type="InterPro" id="IPR010679">
    <property type="entry name" value="DUF1254"/>
</dbReference>
<dbReference type="SUPFAM" id="SSF160935">
    <property type="entry name" value="VPA0735-like"/>
    <property type="match status" value="1"/>
</dbReference>
<dbReference type="Pfam" id="PF06742">
    <property type="entry name" value="DUF1214"/>
    <property type="match status" value="1"/>
</dbReference>
<dbReference type="InterPro" id="IPR010621">
    <property type="entry name" value="DUF1214"/>
</dbReference>
<dbReference type="Pfam" id="PF06863">
    <property type="entry name" value="DUF1254"/>
    <property type="match status" value="1"/>
</dbReference>
<dbReference type="InterPro" id="IPR037049">
    <property type="entry name" value="DUF1214_C_sf"/>
</dbReference>
<dbReference type="InterPro" id="IPR037050">
    <property type="entry name" value="DUF1254_sf"/>
</dbReference>
<evidence type="ECO:0000313" key="4">
    <source>
        <dbReference type="Proteomes" id="UP000434052"/>
    </source>
</evidence>
<feature type="domain" description="DUF1254" evidence="2">
    <location>
        <begin position="16"/>
        <end position="139"/>
    </location>
</feature>
<evidence type="ECO:0000313" key="3">
    <source>
        <dbReference type="EMBL" id="TVM36882.1"/>
    </source>
</evidence>
<comment type="caution">
    <text evidence="3">The sequence shown here is derived from an EMBL/GenBank/DDBJ whole genome shotgun (WGS) entry which is preliminary data.</text>
</comment>
<protein>
    <recommendedName>
        <fullName evidence="5">DUF1254 domain-containing protein</fullName>
    </recommendedName>
</protein>
<dbReference type="PANTHER" id="PTHR36509">
    <property type="entry name" value="BLL3101 PROTEIN"/>
    <property type="match status" value="1"/>
</dbReference>
<organism evidence="3 4">
    <name type="scientific">Oceanidesulfovibrio marinus</name>
    <dbReference type="NCBI Taxonomy" id="370038"/>
    <lineage>
        <taxon>Bacteria</taxon>
        <taxon>Pseudomonadati</taxon>
        <taxon>Thermodesulfobacteriota</taxon>
        <taxon>Desulfovibrionia</taxon>
        <taxon>Desulfovibrionales</taxon>
        <taxon>Desulfovibrionaceae</taxon>
        <taxon>Oceanidesulfovibrio</taxon>
    </lineage>
</organism>
<accession>A0A6P1ZM94</accession>
<dbReference type="Gene3D" id="2.60.120.600">
    <property type="entry name" value="Domain of unknown function DUF1214, C-terminal domain"/>
    <property type="match status" value="1"/>
</dbReference>